<feature type="compositionally biased region" description="Acidic residues" evidence="1">
    <location>
        <begin position="510"/>
        <end position="530"/>
    </location>
</feature>
<feature type="compositionally biased region" description="Polar residues" evidence="1">
    <location>
        <begin position="357"/>
        <end position="367"/>
    </location>
</feature>
<feature type="region of interest" description="Disordered" evidence="1">
    <location>
        <begin position="86"/>
        <end position="126"/>
    </location>
</feature>
<dbReference type="EMBL" id="DAKRPA010000380">
    <property type="protein sequence ID" value="DAZ92813.1"/>
    <property type="molecule type" value="Genomic_DNA"/>
</dbReference>
<evidence type="ECO:0000313" key="2">
    <source>
        <dbReference type="EMBL" id="DAZ92813.1"/>
    </source>
</evidence>
<evidence type="ECO:0000313" key="3">
    <source>
        <dbReference type="Proteomes" id="UP001146120"/>
    </source>
</evidence>
<feature type="region of interest" description="Disordered" evidence="1">
    <location>
        <begin position="303"/>
        <end position="323"/>
    </location>
</feature>
<gene>
    <name evidence="2" type="ORF">N0F65_012632</name>
</gene>
<feature type="compositionally biased region" description="Basic and acidic residues" evidence="1">
    <location>
        <begin position="86"/>
        <end position="114"/>
    </location>
</feature>
<organism evidence="2 3">
    <name type="scientific">Lagenidium giganteum</name>
    <dbReference type="NCBI Taxonomy" id="4803"/>
    <lineage>
        <taxon>Eukaryota</taxon>
        <taxon>Sar</taxon>
        <taxon>Stramenopiles</taxon>
        <taxon>Oomycota</taxon>
        <taxon>Peronosporomycetes</taxon>
        <taxon>Pythiales</taxon>
        <taxon>Pythiaceae</taxon>
    </lineage>
</organism>
<reference evidence="2" key="1">
    <citation type="submission" date="2022-11" db="EMBL/GenBank/DDBJ databases">
        <authorList>
            <person name="Morgan W.R."/>
            <person name="Tartar A."/>
        </authorList>
    </citation>
    <scope>NUCLEOTIDE SEQUENCE</scope>
    <source>
        <strain evidence="2">ARSEF 373</strain>
    </source>
</reference>
<protein>
    <submittedName>
        <fullName evidence="2">Uncharacterized protein</fullName>
    </submittedName>
</protein>
<feature type="compositionally biased region" description="Low complexity" evidence="1">
    <location>
        <begin position="377"/>
        <end position="386"/>
    </location>
</feature>
<keyword evidence="3" id="KW-1185">Reference proteome</keyword>
<dbReference type="Proteomes" id="UP001146120">
    <property type="component" value="Unassembled WGS sequence"/>
</dbReference>
<feature type="region of interest" description="Disordered" evidence="1">
    <location>
        <begin position="356"/>
        <end position="560"/>
    </location>
</feature>
<sequence>MASGSAEGATTALPAALAAQVNAAVAFLEEEIAQLAAGAKDDCLRDVVRAGPLPAEQFQELLEHLQWGRVPAALSDLLVQLDEAEKREAQEQTKHEAAVKTEPVDEASSAKDDAAATATETGEADVVIKKDEPPEEVAAAMAGLKELRKSVLLDVLSKIVSVARSKGVVRAVRVDGSCELPVRSPNCFVCVAPQDPSMLSAQRAKGVEFAPPPNGGAYVDLDMIATQVEEGDVWAWEAFAQQVFLFCQLVIADSERTQQPDAKQKGVELLHFAKTLTDTMRKASLKKEARFVETIDCYKRNTSESASATADPTPAVATPPAVARTVQRPQVVVRSHSADSDTKTLVQAAAAAAEVLRQQNEPLTPQRASARIRQRTSSVSDSQSPSPHKPKNQVVLDDDSDAEESSGTRRRSRANSQSASAAATPTHASANATASDEASESESQVSASEAESKAGRGSAAQSPSETKRRTRKRRPILPATRMSSRQTKRRAREAEAAASAGTDDGNKDTDDADGDAEGNDTAADDEDDEKETPPARPVLLTKSGRPRKKPGRKPRSKTTS</sequence>
<proteinExistence type="predicted"/>
<feature type="compositionally biased region" description="Low complexity" evidence="1">
    <location>
        <begin position="414"/>
        <end position="449"/>
    </location>
</feature>
<feature type="compositionally biased region" description="Basic residues" evidence="1">
    <location>
        <begin position="544"/>
        <end position="560"/>
    </location>
</feature>
<reference evidence="2" key="2">
    <citation type="journal article" date="2023" name="Microbiol Resour">
        <title>Decontamination and Annotation of the Draft Genome Sequence of the Oomycete Lagenidium giganteum ARSEF 373.</title>
        <authorList>
            <person name="Morgan W.R."/>
            <person name="Tartar A."/>
        </authorList>
    </citation>
    <scope>NUCLEOTIDE SEQUENCE</scope>
    <source>
        <strain evidence="2">ARSEF 373</strain>
    </source>
</reference>
<name>A0AAV2YHL0_9STRA</name>
<comment type="caution">
    <text evidence="2">The sequence shown here is derived from an EMBL/GenBank/DDBJ whole genome shotgun (WGS) entry which is preliminary data.</text>
</comment>
<dbReference type="AlphaFoldDB" id="A0AAV2YHL0"/>
<feature type="compositionally biased region" description="Low complexity" evidence="1">
    <location>
        <begin position="115"/>
        <end position="125"/>
    </location>
</feature>
<accession>A0AAV2YHL0</accession>
<evidence type="ECO:0000256" key="1">
    <source>
        <dbReference type="SAM" id="MobiDB-lite"/>
    </source>
</evidence>